<sequence>MLSKFIAPATFLTFFTLLFSIEKCHNFKFDDDEIEISNTVERKWNESTHIHTMEIEENMAWFITCDLTYTTYDSEASTWPANCILHFRNYSTQDSSLTQKKDCPFVMEASNLWPSILFKTLRAVRFVEDKFIVQWISKKLYNPSSANAKKTGSKIDTVMKFIKFLIIDITTCQLRQFETEVVPISFKNYIMWYANANTNLYYHDIHLGKDRIDIFYFKDKFNVVQESFNSTGSRIYGPASRENFIIDEDSEIIVEYETTSREREGKWLLDSRECFEVGKVCARQVPCKTRNFKTVLGHAFSSTGHKESSCYKSSKSIWMCNMKSDYSVTKNFPLRFQDDPQYIVIYNDVLNEGLLVMYSQQLYDFKVPKRSKLYGKDRKKLDKLNPYVFYLTVFDLMAQRYEPVVFADFSYRLVKPMVQLYLNYDRKICVHMAWVRDNDYFNSLIKCFPKHFLTVRSKILER</sequence>
<organism evidence="1 2">
    <name type="scientific">Eretmocerus hayati</name>
    <dbReference type="NCBI Taxonomy" id="131215"/>
    <lineage>
        <taxon>Eukaryota</taxon>
        <taxon>Metazoa</taxon>
        <taxon>Ecdysozoa</taxon>
        <taxon>Arthropoda</taxon>
        <taxon>Hexapoda</taxon>
        <taxon>Insecta</taxon>
        <taxon>Pterygota</taxon>
        <taxon>Neoptera</taxon>
        <taxon>Endopterygota</taxon>
        <taxon>Hymenoptera</taxon>
        <taxon>Apocrita</taxon>
        <taxon>Proctotrupomorpha</taxon>
        <taxon>Chalcidoidea</taxon>
        <taxon>Aphelinidae</taxon>
        <taxon>Aphelininae</taxon>
        <taxon>Eretmocerus</taxon>
    </lineage>
</organism>
<comment type="caution">
    <text evidence="1">The sequence shown here is derived from an EMBL/GenBank/DDBJ whole genome shotgun (WGS) entry which is preliminary data.</text>
</comment>
<protein>
    <submittedName>
        <fullName evidence="1">Uncharacterized protein</fullName>
    </submittedName>
</protein>
<dbReference type="Proteomes" id="UP001239111">
    <property type="component" value="Chromosome 4"/>
</dbReference>
<gene>
    <name evidence="1" type="ORF">QAD02_009107</name>
</gene>
<name>A0ACC2NAU1_9HYME</name>
<evidence type="ECO:0000313" key="1">
    <source>
        <dbReference type="EMBL" id="KAJ8667444.1"/>
    </source>
</evidence>
<dbReference type="EMBL" id="CM056744">
    <property type="protein sequence ID" value="KAJ8667444.1"/>
    <property type="molecule type" value="Genomic_DNA"/>
</dbReference>
<reference evidence="1" key="1">
    <citation type="submission" date="2023-04" db="EMBL/GenBank/DDBJ databases">
        <title>A chromosome-level genome assembly of the parasitoid wasp Eretmocerus hayati.</title>
        <authorList>
            <person name="Zhong Y."/>
            <person name="Liu S."/>
            <person name="Liu Y."/>
        </authorList>
    </citation>
    <scope>NUCLEOTIDE SEQUENCE</scope>
    <source>
        <strain evidence="1">ZJU_SS_LIU_2023</strain>
    </source>
</reference>
<accession>A0ACC2NAU1</accession>
<evidence type="ECO:0000313" key="2">
    <source>
        <dbReference type="Proteomes" id="UP001239111"/>
    </source>
</evidence>
<proteinExistence type="predicted"/>
<keyword evidence="2" id="KW-1185">Reference proteome</keyword>